<evidence type="ECO:0000256" key="1">
    <source>
        <dbReference type="ARBA" id="ARBA00010515"/>
    </source>
</evidence>
<dbReference type="GO" id="GO:0016787">
    <property type="term" value="F:hydrolase activity"/>
    <property type="evidence" value="ECO:0007669"/>
    <property type="project" value="UniProtKB-KW"/>
</dbReference>
<evidence type="ECO:0000313" key="5">
    <source>
        <dbReference type="Proteomes" id="UP000649179"/>
    </source>
</evidence>
<dbReference type="EMBL" id="BMKQ01000001">
    <property type="protein sequence ID" value="GGF51888.1"/>
    <property type="molecule type" value="Genomic_DNA"/>
</dbReference>
<reference evidence="4" key="1">
    <citation type="journal article" date="2014" name="Int. J. Syst. Evol. Microbiol.">
        <title>Complete genome sequence of Corynebacterium casei LMG S-19264T (=DSM 44701T), isolated from a smear-ripened cheese.</title>
        <authorList>
            <consortium name="US DOE Joint Genome Institute (JGI-PGF)"/>
            <person name="Walter F."/>
            <person name="Albersmeier A."/>
            <person name="Kalinowski J."/>
            <person name="Ruckert C."/>
        </authorList>
    </citation>
    <scope>NUCLEOTIDE SEQUENCE</scope>
    <source>
        <strain evidence="4">CGMCC 1.16067</strain>
    </source>
</reference>
<comment type="caution">
    <text evidence="4">The sequence shown here is derived from an EMBL/GenBank/DDBJ whole genome shotgun (WGS) entry which is preliminary data.</text>
</comment>
<evidence type="ECO:0000256" key="2">
    <source>
        <dbReference type="ARBA" id="ARBA00022801"/>
    </source>
</evidence>
<sequence>MPVAPDLQPLLDAMAAPEARPIQDGTPQEAREMIGMTEQLRRPDQEVGGVETAPDEVAGCPARVYRPEGATGPMPTMLFLHGGGFVVGDLDTHDAICRLLARECWATVVAVDYPLAPEHPFPAAPETAVRAMREVAARRESYGGDDRLAVGGDSAGGNLSAVVAQQCRDLRLQAQLLIYPVVDPYGEWASREENGSGYFLDLAGMAWFQGHYAAGIDEETRTDPLMAPLHGDLAGLAPAVVATAEMDPLRDEGEAYAAALADAGVPVDAKRYDGQIHGFVNFDFLAESSRAAIMDLLARFRTLLHG</sequence>
<dbReference type="PROSITE" id="PS01173">
    <property type="entry name" value="LIPASE_GDXG_HIS"/>
    <property type="match status" value="1"/>
</dbReference>
<dbReference type="Proteomes" id="UP000649179">
    <property type="component" value="Unassembled WGS sequence"/>
</dbReference>
<keyword evidence="2" id="KW-0378">Hydrolase</keyword>
<protein>
    <submittedName>
        <fullName evidence="4">Acetylhydrolase</fullName>
    </submittedName>
</protein>
<gene>
    <name evidence="4" type="ORF">GCM10011519_27390</name>
</gene>
<dbReference type="Pfam" id="PF07859">
    <property type="entry name" value="Abhydrolase_3"/>
    <property type="match status" value="1"/>
</dbReference>
<dbReference type="Gene3D" id="3.40.50.1820">
    <property type="entry name" value="alpha/beta hydrolase"/>
    <property type="match status" value="1"/>
</dbReference>
<keyword evidence="5" id="KW-1185">Reference proteome</keyword>
<dbReference type="InterPro" id="IPR002168">
    <property type="entry name" value="Lipase_GDXG_HIS_AS"/>
</dbReference>
<dbReference type="InterPro" id="IPR013094">
    <property type="entry name" value="AB_hydrolase_3"/>
</dbReference>
<proteinExistence type="inferred from homology"/>
<accession>A0A917BMK3</accession>
<evidence type="ECO:0000259" key="3">
    <source>
        <dbReference type="Pfam" id="PF07859"/>
    </source>
</evidence>
<feature type="domain" description="Alpha/beta hydrolase fold-3" evidence="3">
    <location>
        <begin position="77"/>
        <end position="280"/>
    </location>
</feature>
<comment type="similarity">
    <text evidence="1">Belongs to the 'GDXG' lipolytic enzyme family.</text>
</comment>
<evidence type="ECO:0000313" key="4">
    <source>
        <dbReference type="EMBL" id="GGF51888.1"/>
    </source>
</evidence>
<dbReference type="RefSeq" id="WP_188780280.1">
    <property type="nucleotide sequence ID" value="NZ_BMKQ01000001.1"/>
</dbReference>
<dbReference type="InterPro" id="IPR050300">
    <property type="entry name" value="GDXG_lipolytic_enzyme"/>
</dbReference>
<reference evidence="4" key="2">
    <citation type="submission" date="2020-09" db="EMBL/GenBank/DDBJ databases">
        <authorList>
            <person name="Sun Q."/>
            <person name="Zhou Y."/>
        </authorList>
    </citation>
    <scope>NUCLEOTIDE SEQUENCE</scope>
    <source>
        <strain evidence="4">CGMCC 1.16067</strain>
    </source>
</reference>
<dbReference type="AlphaFoldDB" id="A0A917BMK3"/>
<name>A0A917BMK3_9ACTN</name>
<organism evidence="4 5">
    <name type="scientific">Marmoricola endophyticus</name>
    <dbReference type="NCBI Taxonomy" id="2040280"/>
    <lineage>
        <taxon>Bacteria</taxon>
        <taxon>Bacillati</taxon>
        <taxon>Actinomycetota</taxon>
        <taxon>Actinomycetes</taxon>
        <taxon>Propionibacteriales</taxon>
        <taxon>Nocardioidaceae</taxon>
        <taxon>Marmoricola</taxon>
    </lineage>
</organism>
<dbReference type="SUPFAM" id="SSF53474">
    <property type="entry name" value="alpha/beta-Hydrolases"/>
    <property type="match status" value="1"/>
</dbReference>
<dbReference type="PANTHER" id="PTHR48081">
    <property type="entry name" value="AB HYDROLASE SUPERFAMILY PROTEIN C4A8.06C"/>
    <property type="match status" value="1"/>
</dbReference>
<dbReference type="PANTHER" id="PTHR48081:SF8">
    <property type="entry name" value="ALPHA_BETA HYDROLASE FOLD-3 DOMAIN-CONTAINING PROTEIN-RELATED"/>
    <property type="match status" value="1"/>
</dbReference>
<dbReference type="InterPro" id="IPR029058">
    <property type="entry name" value="AB_hydrolase_fold"/>
</dbReference>